<comment type="caution">
    <text evidence="1">The sequence shown here is derived from an EMBL/GenBank/DDBJ whole genome shotgun (WGS) entry which is preliminary data.</text>
</comment>
<gene>
    <name evidence="1" type="ORF">OFUS_LOCUS21323</name>
</gene>
<reference evidence="1" key="1">
    <citation type="submission" date="2022-03" db="EMBL/GenBank/DDBJ databases">
        <authorList>
            <person name="Martin C."/>
        </authorList>
    </citation>
    <scope>NUCLEOTIDE SEQUENCE</scope>
</reference>
<evidence type="ECO:0000313" key="2">
    <source>
        <dbReference type="Proteomes" id="UP000749559"/>
    </source>
</evidence>
<sequence>FTYGYSIITKAVQVTQIRENAIVHDTDRALRLMVANTRLRQLQAMDLIRDGTRAETKKVQTCSVTTCNIITDAKHRALNANYQTLTTKHHPKRVPELNKVYNKNF</sequence>
<dbReference type="Proteomes" id="UP000749559">
    <property type="component" value="Unassembled WGS sequence"/>
</dbReference>
<organism evidence="1 2">
    <name type="scientific">Owenia fusiformis</name>
    <name type="common">Polychaete worm</name>
    <dbReference type="NCBI Taxonomy" id="6347"/>
    <lineage>
        <taxon>Eukaryota</taxon>
        <taxon>Metazoa</taxon>
        <taxon>Spiralia</taxon>
        <taxon>Lophotrochozoa</taxon>
        <taxon>Annelida</taxon>
        <taxon>Polychaeta</taxon>
        <taxon>Sedentaria</taxon>
        <taxon>Canalipalpata</taxon>
        <taxon>Sabellida</taxon>
        <taxon>Oweniida</taxon>
        <taxon>Oweniidae</taxon>
        <taxon>Owenia</taxon>
    </lineage>
</organism>
<accession>A0A8S4PU19</accession>
<keyword evidence="2" id="KW-1185">Reference proteome</keyword>
<dbReference type="EMBL" id="CAIIXF020000010">
    <property type="protein sequence ID" value="CAH1796970.1"/>
    <property type="molecule type" value="Genomic_DNA"/>
</dbReference>
<dbReference type="AlphaFoldDB" id="A0A8S4PU19"/>
<proteinExistence type="predicted"/>
<protein>
    <submittedName>
        <fullName evidence="1">Uncharacterized protein</fullName>
    </submittedName>
</protein>
<name>A0A8S4PU19_OWEFU</name>
<feature type="non-terminal residue" evidence="1">
    <location>
        <position position="1"/>
    </location>
</feature>
<evidence type="ECO:0000313" key="1">
    <source>
        <dbReference type="EMBL" id="CAH1796970.1"/>
    </source>
</evidence>